<evidence type="ECO:0000259" key="1">
    <source>
        <dbReference type="SMART" id="SM01155"/>
    </source>
</evidence>
<dbReference type="InterPro" id="IPR013177">
    <property type="entry name" value="Ribosomal_mS38_C"/>
</dbReference>
<reference evidence="3" key="1">
    <citation type="submission" date="2025-08" db="UniProtKB">
        <authorList>
            <consortium name="RefSeq"/>
        </authorList>
    </citation>
    <scope>IDENTIFICATION</scope>
    <source>
        <tissue evidence="3">Muscle</tissue>
    </source>
</reference>
<sequence length="235" mass="27835">MAVSRLCAAFRQITIKGESNFIARYYSSHVLKGSNNTLHFSNFSKNALIVTPSNVHIRFIPKTLDIDFRNPDSTTKKSIYEIPLSRYIPSMEEPLIKQPTKQDLPLTNTSFELPTTENMLEKLAVRLIVIRRKKMKKHKRRKLRKRMKFVWAKIRVNRNAAKEKVFQAELIAQIKEAHMFDPKKYVEERLAILDKEILPKTFRGEILPEDMIRKFIQEKVEKRMRKRNRPRLTLD</sequence>
<organism evidence="2 3">
    <name type="scientific">Bombus vosnesenskii</name>
    <dbReference type="NCBI Taxonomy" id="207650"/>
    <lineage>
        <taxon>Eukaryota</taxon>
        <taxon>Metazoa</taxon>
        <taxon>Ecdysozoa</taxon>
        <taxon>Arthropoda</taxon>
        <taxon>Hexapoda</taxon>
        <taxon>Insecta</taxon>
        <taxon>Pterygota</taxon>
        <taxon>Neoptera</taxon>
        <taxon>Endopterygota</taxon>
        <taxon>Hymenoptera</taxon>
        <taxon>Apocrita</taxon>
        <taxon>Aculeata</taxon>
        <taxon>Apoidea</taxon>
        <taxon>Anthophila</taxon>
        <taxon>Apidae</taxon>
        <taxon>Bombus</taxon>
        <taxon>Pyrobombus</taxon>
    </lineage>
</organism>
<dbReference type="GeneID" id="117243186"/>
<gene>
    <name evidence="3" type="primary">LOC117243186</name>
</gene>
<evidence type="ECO:0000313" key="3">
    <source>
        <dbReference type="RefSeq" id="XP_033366343.1"/>
    </source>
</evidence>
<accession>A0A6J3LLG3</accession>
<evidence type="ECO:0000313" key="2">
    <source>
        <dbReference type="Proteomes" id="UP000504631"/>
    </source>
</evidence>
<dbReference type="RefSeq" id="XP_033366343.1">
    <property type="nucleotide sequence ID" value="XM_033510452.1"/>
</dbReference>
<dbReference type="Pfam" id="PF08213">
    <property type="entry name" value="COX24_C"/>
    <property type="match status" value="1"/>
</dbReference>
<dbReference type="SMART" id="SM01155">
    <property type="entry name" value="DUF1713"/>
    <property type="match status" value="1"/>
</dbReference>
<dbReference type="AlphaFoldDB" id="A0A6J3LLG3"/>
<dbReference type="KEGG" id="bvk:117243186"/>
<proteinExistence type="predicted"/>
<protein>
    <submittedName>
        <fullName evidence="3">Uncharacterized protein LOC117243186</fullName>
    </submittedName>
</protein>
<name>A0A6J3LLG3_9HYME</name>
<keyword evidence="2" id="KW-1185">Reference proteome</keyword>
<dbReference type="Proteomes" id="UP000504631">
    <property type="component" value="Unplaced"/>
</dbReference>
<feature type="domain" description="Ribosomal protein mS38 C-terminal" evidence="1">
    <location>
        <begin position="123"/>
        <end position="156"/>
    </location>
</feature>